<keyword evidence="3" id="KW-1185">Reference proteome</keyword>
<proteinExistence type="predicted"/>
<comment type="caution">
    <text evidence="2">The sequence shown here is derived from an EMBL/GenBank/DDBJ whole genome shotgun (WGS) entry which is preliminary data.</text>
</comment>
<name>A0ABR0H1N9_9PEZI</name>
<dbReference type="RefSeq" id="XP_062761792.1">
    <property type="nucleotide sequence ID" value="XM_062906463.1"/>
</dbReference>
<organism evidence="2 3">
    <name type="scientific">Podospora pseudopauciseta</name>
    <dbReference type="NCBI Taxonomy" id="2093780"/>
    <lineage>
        <taxon>Eukaryota</taxon>
        <taxon>Fungi</taxon>
        <taxon>Dikarya</taxon>
        <taxon>Ascomycota</taxon>
        <taxon>Pezizomycotina</taxon>
        <taxon>Sordariomycetes</taxon>
        <taxon>Sordariomycetidae</taxon>
        <taxon>Sordariales</taxon>
        <taxon>Podosporaceae</taxon>
        <taxon>Podospora</taxon>
    </lineage>
</organism>
<evidence type="ECO:0000256" key="1">
    <source>
        <dbReference type="SAM" id="MobiDB-lite"/>
    </source>
</evidence>
<sequence>MAETVLRKHRHSTKKRSPGHGMVLGPLGKDSALSSVVGGSGIQTFSFHLGTGASHKRKAHATV</sequence>
<evidence type="ECO:0000313" key="3">
    <source>
        <dbReference type="Proteomes" id="UP001326199"/>
    </source>
</evidence>
<gene>
    <name evidence="2" type="ORF">QC763_0107010</name>
</gene>
<reference evidence="2 3" key="1">
    <citation type="journal article" date="2023" name="bioRxiv">
        <title>High-quality genome assemblies of four members of thePodospora anserinaspecies complex.</title>
        <authorList>
            <person name="Ament-Velasquez S.L."/>
            <person name="Vogan A.A."/>
            <person name="Wallerman O."/>
            <person name="Hartmann F."/>
            <person name="Gautier V."/>
            <person name="Silar P."/>
            <person name="Giraud T."/>
            <person name="Johannesson H."/>
        </authorList>
    </citation>
    <scope>NUCLEOTIDE SEQUENCE [LARGE SCALE GENOMIC DNA]</scope>
    <source>
        <strain evidence="2 3">CBS 411.78</strain>
    </source>
</reference>
<dbReference type="GeneID" id="87926719"/>
<protein>
    <submittedName>
        <fullName evidence="2">Uncharacterized protein</fullName>
    </submittedName>
</protein>
<dbReference type="Proteomes" id="UP001326199">
    <property type="component" value="Unassembled WGS sequence"/>
</dbReference>
<feature type="compositionally biased region" description="Basic residues" evidence="1">
    <location>
        <begin position="7"/>
        <end position="18"/>
    </location>
</feature>
<evidence type="ECO:0000313" key="2">
    <source>
        <dbReference type="EMBL" id="KAK4661826.1"/>
    </source>
</evidence>
<accession>A0ABR0H1N9</accession>
<dbReference type="EMBL" id="JAFFHB010000009">
    <property type="protein sequence ID" value="KAK4661826.1"/>
    <property type="molecule type" value="Genomic_DNA"/>
</dbReference>
<feature type="region of interest" description="Disordered" evidence="1">
    <location>
        <begin position="1"/>
        <end position="26"/>
    </location>
</feature>